<sequence length="118" mass="12868">ALGEGVFTFGWLGTPCLPRRLSSAQRPRDPRATLGPGRNSNLGRRVIWKRQGDRTKDLAAPNAGALPSACGARGTIVASRISRGTSGCKAMFEVDERGRDVRLFTRLDPHQDGPKRRD</sequence>
<name>A0ABY2H750_9HYPO</name>
<protein>
    <submittedName>
        <fullName evidence="2">Uncharacterized protein</fullName>
    </submittedName>
</protein>
<dbReference type="EMBL" id="PPTA01000005">
    <property type="protein sequence ID" value="TFB03347.1"/>
    <property type="molecule type" value="Genomic_DNA"/>
</dbReference>
<evidence type="ECO:0000313" key="3">
    <source>
        <dbReference type="Proteomes" id="UP001642720"/>
    </source>
</evidence>
<comment type="caution">
    <text evidence="2">The sequence shown here is derived from an EMBL/GenBank/DDBJ whole genome shotgun (WGS) entry which is preliminary data.</text>
</comment>
<keyword evidence="3" id="KW-1185">Reference proteome</keyword>
<reference evidence="2 3" key="1">
    <citation type="submission" date="2018-01" db="EMBL/GenBank/DDBJ databases">
        <title>Genome characterization of the sugarcane-associated fungus Trichoderma ghanense CCMA-1212 and their application in lignocelulose bioconversion.</title>
        <authorList>
            <person name="Steindorff A.S."/>
            <person name="Mendes T.D."/>
            <person name="Vilela E.S.D."/>
            <person name="Rodrigues D.S."/>
            <person name="Formighieri E.F."/>
            <person name="Melo I.S."/>
            <person name="Favaro L.C.L."/>
        </authorList>
    </citation>
    <scope>NUCLEOTIDE SEQUENCE [LARGE SCALE GENOMIC DNA]</scope>
    <source>
        <strain evidence="2 3">CCMA-1212</strain>
    </source>
</reference>
<feature type="region of interest" description="Disordered" evidence="1">
    <location>
        <begin position="18"/>
        <end position="44"/>
    </location>
</feature>
<evidence type="ECO:0000256" key="1">
    <source>
        <dbReference type="SAM" id="MobiDB-lite"/>
    </source>
</evidence>
<dbReference type="RefSeq" id="XP_073559548.1">
    <property type="nucleotide sequence ID" value="XM_073701659.1"/>
</dbReference>
<proteinExistence type="predicted"/>
<feature type="non-terminal residue" evidence="2">
    <location>
        <position position="1"/>
    </location>
</feature>
<organism evidence="2 3">
    <name type="scientific">Trichoderma ghanense</name>
    <dbReference type="NCBI Taxonomy" id="65468"/>
    <lineage>
        <taxon>Eukaryota</taxon>
        <taxon>Fungi</taxon>
        <taxon>Dikarya</taxon>
        <taxon>Ascomycota</taxon>
        <taxon>Pezizomycotina</taxon>
        <taxon>Sordariomycetes</taxon>
        <taxon>Hypocreomycetidae</taxon>
        <taxon>Hypocreales</taxon>
        <taxon>Hypocreaceae</taxon>
        <taxon>Trichoderma</taxon>
    </lineage>
</organism>
<dbReference type="Proteomes" id="UP001642720">
    <property type="component" value="Unassembled WGS sequence"/>
</dbReference>
<evidence type="ECO:0000313" key="2">
    <source>
        <dbReference type="EMBL" id="TFB03347.1"/>
    </source>
</evidence>
<accession>A0ABY2H750</accession>
<dbReference type="GeneID" id="300576109"/>
<gene>
    <name evidence="2" type="ORF">CCMA1212_004352</name>
</gene>